<organism evidence="2 3">
    <name type="scientific">Caligus rogercresseyi</name>
    <name type="common">Sea louse</name>
    <dbReference type="NCBI Taxonomy" id="217165"/>
    <lineage>
        <taxon>Eukaryota</taxon>
        <taxon>Metazoa</taxon>
        <taxon>Ecdysozoa</taxon>
        <taxon>Arthropoda</taxon>
        <taxon>Crustacea</taxon>
        <taxon>Multicrustacea</taxon>
        <taxon>Hexanauplia</taxon>
        <taxon>Copepoda</taxon>
        <taxon>Siphonostomatoida</taxon>
        <taxon>Caligidae</taxon>
        <taxon>Caligus</taxon>
    </lineage>
</organism>
<sequence length="53" mass="5698">MVENKTNKPFTTLLTPSGPPSRRIFANMKKDVVARPAAASGTARMVRPLMGAI</sequence>
<feature type="region of interest" description="Disordered" evidence="1">
    <location>
        <begin position="1"/>
        <end position="22"/>
    </location>
</feature>
<reference evidence="3" key="1">
    <citation type="submission" date="2021-01" db="EMBL/GenBank/DDBJ databases">
        <title>Caligus Genome Assembly.</title>
        <authorList>
            <person name="Gallardo-Escarate C."/>
        </authorList>
    </citation>
    <scope>NUCLEOTIDE SEQUENCE [LARGE SCALE GENOMIC DNA]</scope>
</reference>
<protein>
    <submittedName>
        <fullName evidence="2">Uncharacterized protein</fullName>
    </submittedName>
</protein>
<dbReference type="AlphaFoldDB" id="A0A7T8KGK5"/>
<accession>A0A7T8KGK5</accession>
<keyword evidence="3" id="KW-1185">Reference proteome</keyword>
<gene>
    <name evidence="2" type="ORF">FKW44_008777</name>
</gene>
<dbReference type="Proteomes" id="UP000595437">
    <property type="component" value="Chromosome 5"/>
</dbReference>
<evidence type="ECO:0000256" key="1">
    <source>
        <dbReference type="SAM" id="MobiDB-lite"/>
    </source>
</evidence>
<evidence type="ECO:0000313" key="3">
    <source>
        <dbReference type="Proteomes" id="UP000595437"/>
    </source>
</evidence>
<name>A0A7T8KGK5_CALRO</name>
<dbReference type="EMBL" id="CP045894">
    <property type="protein sequence ID" value="QQP55554.1"/>
    <property type="molecule type" value="Genomic_DNA"/>
</dbReference>
<proteinExistence type="predicted"/>
<evidence type="ECO:0000313" key="2">
    <source>
        <dbReference type="EMBL" id="QQP55554.1"/>
    </source>
</evidence>